<keyword evidence="5" id="KW-0479">Metal-binding</keyword>
<dbReference type="AlphaFoldDB" id="A0A1F8EVA4"/>
<keyword evidence="4" id="KW-0548">Nucleotidyltransferase</keyword>
<feature type="domain" description="HD" evidence="10">
    <location>
        <begin position="265"/>
        <end position="333"/>
    </location>
</feature>
<evidence type="ECO:0000259" key="10">
    <source>
        <dbReference type="Pfam" id="PF01966"/>
    </source>
</evidence>
<evidence type="ECO:0000256" key="7">
    <source>
        <dbReference type="ARBA" id="ARBA00022842"/>
    </source>
</evidence>
<name>A0A1F8EVA4_9BACT</name>
<dbReference type="Pfam" id="PF12627">
    <property type="entry name" value="PolyA_pol_RNAbd"/>
    <property type="match status" value="1"/>
</dbReference>
<keyword evidence="7" id="KW-0460">Magnesium</keyword>
<evidence type="ECO:0008006" key="14">
    <source>
        <dbReference type="Google" id="ProtNLM"/>
    </source>
</evidence>
<evidence type="ECO:0000259" key="11">
    <source>
        <dbReference type="Pfam" id="PF12627"/>
    </source>
</evidence>
<organism evidence="12 13">
    <name type="scientific">Candidatus Yanofskybacteria bacterium RIFCSPHIGHO2_01_FULL_44_17</name>
    <dbReference type="NCBI Taxonomy" id="1802668"/>
    <lineage>
        <taxon>Bacteria</taxon>
        <taxon>Candidatus Yanofskyibacteriota</taxon>
    </lineage>
</organism>
<feature type="domain" description="tRNA nucleotidyltransferase/poly(A) polymerase RNA and SrmB- binding" evidence="11">
    <location>
        <begin position="172"/>
        <end position="231"/>
    </location>
</feature>
<gene>
    <name evidence="12" type="ORF">A2831_01825</name>
</gene>
<evidence type="ECO:0000256" key="3">
    <source>
        <dbReference type="ARBA" id="ARBA00022694"/>
    </source>
</evidence>
<dbReference type="SUPFAM" id="SSF81891">
    <property type="entry name" value="Poly A polymerase C-terminal region-like"/>
    <property type="match status" value="1"/>
</dbReference>
<evidence type="ECO:0000256" key="1">
    <source>
        <dbReference type="ARBA" id="ARBA00001946"/>
    </source>
</evidence>
<evidence type="ECO:0000256" key="5">
    <source>
        <dbReference type="ARBA" id="ARBA00022723"/>
    </source>
</evidence>
<dbReference type="Gene3D" id="3.30.460.10">
    <property type="entry name" value="Beta Polymerase, domain 2"/>
    <property type="match status" value="1"/>
</dbReference>
<sequence length="482" mass="54494">MKIPAEVKNIVQKLQAAGYEAYIIGGSVRHLIVGESPNDWDLTTNARPEEIQKIFPDSFYENNFGTVGVKTDSDDPTLQVIEVTTYRIESKYTDKRHPDDVMYADRLEDDLRRRDFTMNALAMSEDGSVTDLFGGQGDIKNKVIRAVGDPNERFNEDALRMMRAVRFVAQIGFTIESGTLEAIKKNNGLIAAVSKERIRDELLLLIDSPDADSGIEILRETGLMKFVMPELLEGVGVAQNKHHIYTVWEHNIKALRYACDKGYSAEVRLASLLHDVGKPRSKRGDGHDSTFYGHEMIGANMTAQVVDRLRLPLKQAEKIIKLVRYHLFYYNVGEVTESSVRRLVANIGKENVEDLIKVREADRIGSGVPKAKPYKLRHLQFMIDKVARDPISPKMLKVKGDDIMRLLGAEAGPRVGMIINALMNEVLDDPSKNSAEYLSNRVLELNKLDEKELADLGKIGRQKMLKEEEKEVVKIKEKHYVE</sequence>
<dbReference type="CDD" id="cd05398">
    <property type="entry name" value="NT_ClassII-CCAase"/>
    <property type="match status" value="1"/>
</dbReference>
<keyword evidence="8" id="KW-0694">RNA-binding</keyword>
<keyword evidence="6" id="KW-0547">Nucleotide-binding</keyword>
<dbReference type="InterPro" id="IPR043519">
    <property type="entry name" value="NT_sf"/>
</dbReference>
<evidence type="ECO:0000256" key="4">
    <source>
        <dbReference type="ARBA" id="ARBA00022695"/>
    </source>
</evidence>
<keyword evidence="2 8" id="KW-0808">Transferase</keyword>
<protein>
    <recommendedName>
        <fullName evidence="14">HD domain-containing protein</fullName>
    </recommendedName>
</protein>
<dbReference type="PANTHER" id="PTHR46173:SF1">
    <property type="entry name" value="CCA TRNA NUCLEOTIDYLTRANSFERASE 1, MITOCHONDRIAL"/>
    <property type="match status" value="1"/>
</dbReference>
<proteinExistence type="inferred from homology"/>
<dbReference type="GO" id="GO:0000049">
    <property type="term" value="F:tRNA binding"/>
    <property type="evidence" value="ECO:0007669"/>
    <property type="project" value="TreeGrafter"/>
</dbReference>
<dbReference type="InterPro" id="IPR032828">
    <property type="entry name" value="PolyA_RNA-bd"/>
</dbReference>
<dbReference type="GO" id="GO:0000166">
    <property type="term" value="F:nucleotide binding"/>
    <property type="evidence" value="ECO:0007669"/>
    <property type="project" value="UniProtKB-KW"/>
</dbReference>
<dbReference type="Proteomes" id="UP000177507">
    <property type="component" value="Unassembled WGS sequence"/>
</dbReference>
<dbReference type="EMBL" id="MGJI01000017">
    <property type="protein sequence ID" value="OGN04763.1"/>
    <property type="molecule type" value="Genomic_DNA"/>
</dbReference>
<feature type="domain" description="Poly A polymerase head" evidence="9">
    <location>
        <begin position="21"/>
        <end position="145"/>
    </location>
</feature>
<dbReference type="InterPro" id="IPR002646">
    <property type="entry name" value="PolA_pol_head_dom"/>
</dbReference>
<dbReference type="Pfam" id="PF01743">
    <property type="entry name" value="PolyA_pol"/>
    <property type="match status" value="1"/>
</dbReference>
<evidence type="ECO:0000313" key="12">
    <source>
        <dbReference type="EMBL" id="OGN04763.1"/>
    </source>
</evidence>
<dbReference type="InterPro" id="IPR050264">
    <property type="entry name" value="Bact_CCA-adding_enz_type3_sf"/>
</dbReference>
<dbReference type="STRING" id="1802668.A2831_01825"/>
<dbReference type="Pfam" id="PF01966">
    <property type="entry name" value="HD"/>
    <property type="match status" value="1"/>
</dbReference>
<evidence type="ECO:0000259" key="9">
    <source>
        <dbReference type="Pfam" id="PF01743"/>
    </source>
</evidence>
<dbReference type="GO" id="GO:0016779">
    <property type="term" value="F:nucleotidyltransferase activity"/>
    <property type="evidence" value="ECO:0007669"/>
    <property type="project" value="UniProtKB-KW"/>
</dbReference>
<accession>A0A1F8EVA4</accession>
<evidence type="ECO:0000256" key="2">
    <source>
        <dbReference type="ARBA" id="ARBA00022679"/>
    </source>
</evidence>
<comment type="similarity">
    <text evidence="8">Belongs to the tRNA nucleotidyltransferase/poly(A) polymerase family.</text>
</comment>
<dbReference type="InterPro" id="IPR003607">
    <property type="entry name" value="HD/PDEase_dom"/>
</dbReference>
<dbReference type="SUPFAM" id="SSF81301">
    <property type="entry name" value="Nucleotidyltransferase"/>
    <property type="match status" value="1"/>
</dbReference>
<dbReference type="GO" id="GO:0046872">
    <property type="term" value="F:metal ion binding"/>
    <property type="evidence" value="ECO:0007669"/>
    <property type="project" value="UniProtKB-KW"/>
</dbReference>
<evidence type="ECO:0000256" key="8">
    <source>
        <dbReference type="RuleBase" id="RU003953"/>
    </source>
</evidence>
<keyword evidence="3" id="KW-0819">tRNA processing</keyword>
<evidence type="ECO:0000256" key="6">
    <source>
        <dbReference type="ARBA" id="ARBA00022741"/>
    </source>
</evidence>
<dbReference type="InterPro" id="IPR006674">
    <property type="entry name" value="HD_domain"/>
</dbReference>
<dbReference type="PANTHER" id="PTHR46173">
    <property type="entry name" value="CCA TRNA NUCLEOTIDYLTRANSFERASE 1, MITOCHONDRIAL"/>
    <property type="match status" value="1"/>
</dbReference>
<evidence type="ECO:0000313" key="13">
    <source>
        <dbReference type="Proteomes" id="UP000177507"/>
    </source>
</evidence>
<dbReference type="Gene3D" id="1.10.3090.10">
    <property type="entry name" value="cca-adding enzyme, domain 2"/>
    <property type="match status" value="1"/>
</dbReference>
<reference evidence="12 13" key="1">
    <citation type="journal article" date="2016" name="Nat. Commun.">
        <title>Thousands of microbial genomes shed light on interconnected biogeochemical processes in an aquifer system.</title>
        <authorList>
            <person name="Anantharaman K."/>
            <person name="Brown C.T."/>
            <person name="Hug L.A."/>
            <person name="Sharon I."/>
            <person name="Castelle C.J."/>
            <person name="Probst A.J."/>
            <person name="Thomas B.C."/>
            <person name="Singh A."/>
            <person name="Wilkins M.J."/>
            <person name="Karaoz U."/>
            <person name="Brodie E.L."/>
            <person name="Williams K.H."/>
            <person name="Hubbard S.S."/>
            <person name="Banfield J.F."/>
        </authorList>
    </citation>
    <scope>NUCLEOTIDE SEQUENCE [LARGE SCALE GENOMIC DNA]</scope>
</reference>
<comment type="caution">
    <text evidence="12">The sequence shown here is derived from an EMBL/GenBank/DDBJ whole genome shotgun (WGS) entry which is preliminary data.</text>
</comment>
<comment type="cofactor">
    <cofactor evidence="1">
        <name>Mg(2+)</name>
        <dbReference type="ChEBI" id="CHEBI:18420"/>
    </cofactor>
</comment>
<dbReference type="CDD" id="cd00077">
    <property type="entry name" value="HDc"/>
    <property type="match status" value="1"/>
</dbReference>
<dbReference type="GO" id="GO:0008033">
    <property type="term" value="P:tRNA processing"/>
    <property type="evidence" value="ECO:0007669"/>
    <property type="project" value="UniProtKB-KW"/>
</dbReference>
<dbReference type="Gene3D" id="1.10.246.80">
    <property type="match status" value="1"/>
</dbReference>